<dbReference type="AlphaFoldDB" id="A0A1U7CKA6"/>
<sequence length="79" mass="8827">MTPSKLDRERLVIEVHRREADDLAALLHALEVDCGEPTPDPDTGEMLITLAPYMDAAELDRADALVTEFNKMRSTRAAF</sequence>
<dbReference type="KEGG" id="pbor:BSF38_00783"/>
<keyword evidence="2" id="KW-1185">Reference proteome</keyword>
<evidence type="ECO:0000313" key="1">
    <source>
        <dbReference type="EMBL" id="APW59361.1"/>
    </source>
</evidence>
<gene>
    <name evidence="1" type="ORF">BSF38_00783</name>
</gene>
<evidence type="ECO:0000313" key="2">
    <source>
        <dbReference type="Proteomes" id="UP000186309"/>
    </source>
</evidence>
<reference evidence="2" key="1">
    <citation type="submission" date="2016-12" db="EMBL/GenBank/DDBJ databases">
        <title>Comparative genomics of four Isosphaeraceae planctomycetes: a common pool of plasmids and glycoside hydrolase genes.</title>
        <authorList>
            <person name="Ivanova A."/>
        </authorList>
    </citation>
    <scope>NUCLEOTIDE SEQUENCE [LARGE SCALE GENOMIC DNA]</scope>
    <source>
        <strain evidence="2">PX4</strain>
    </source>
</reference>
<dbReference type="EMBL" id="CP019082">
    <property type="protein sequence ID" value="APW59361.1"/>
    <property type="molecule type" value="Genomic_DNA"/>
</dbReference>
<dbReference type="RefSeq" id="WP_145951956.1">
    <property type="nucleotide sequence ID" value="NZ_CP019082.1"/>
</dbReference>
<dbReference type="OrthoDB" id="9967500at2"/>
<organism evidence="1 2">
    <name type="scientific">Paludisphaera borealis</name>
    <dbReference type="NCBI Taxonomy" id="1387353"/>
    <lineage>
        <taxon>Bacteria</taxon>
        <taxon>Pseudomonadati</taxon>
        <taxon>Planctomycetota</taxon>
        <taxon>Planctomycetia</taxon>
        <taxon>Isosphaerales</taxon>
        <taxon>Isosphaeraceae</taxon>
        <taxon>Paludisphaera</taxon>
    </lineage>
</organism>
<accession>A0A1U7CKA6</accession>
<dbReference type="Proteomes" id="UP000186309">
    <property type="component" value="Chromosome"/>
</dbReference>
<dbReference type="STRING" id="1387353.BSF38_00783"/>
<name>A0A1U7CKA6_9BACT</name>
<protein>
    <submittedName>
        <fullName evidence="1">Uncharacterized protein</fullName>
    </submittedName>
</protein>
<proteinExistence type="predicted"/>